<feature type="region of interest" description="Disordered" evidence="1">
    <location>
        <begin position="1"/>
        <end position="34"/>
    </location>
</feature>
<keyword evidence="3" id="KW-1185">Reference proteome</keyword>
<sequence>MISAQTKMISHSAKQKRQTRLEMKSRKRANHQRSDVAMRNRPWVTASALRNVSAEKYENSMTATRRKSIPIRHHLLRLADRLGPRGVWVGGKSRSQSSLGWEKEALAGVKIASQSCFGSAATLDATTQWSTGTPNIGATAHLVSAVGGAVAQRTRRSLSRSSVQLRPF</sequence>
<reference evidence="2 3" key="1">
    <citation type="submission" date="2016-07" db="EMBL/GenBank/DDBJ databases">
        <title>Multiple horizontal gene transfer events from other fungi enriched the ability of initially mycotrophic Trichoderma (Ascomycota) to feed on dead plant biomass.</title>
        <authorList>
            <consortium name="DOE Joint Genome Institute"/>
            <person name="Aerts A."/>
            <person name="Atanasova L."/>
            <person name="Chenthamara K."/>
            <person name="Zhang J."/>
            <person name="Grujic M."/>
            <person name="Henrissat B."/>
            <person name="Kuo A."/>
            <person name="Salamov A."/>
            <person name="Lipzen A."/>
            <person name="Labutti K."/>
            <person name="Barry K."/>
            <person name="Miao Y."/>
            <person name="Rahimi M.J."/>
            <person name="Shen Q."/>
            <person name="Grigoriev I.V."/>
            <person name="Kubicek C.P."/>
            <person name="Druzhinina I.S."/>
        </authorList>
    </citation>
    <scope>NUCLEOTIDE SEQUENCE [LARGE SCALE GENOMIC DNA]</scope>
    <source>
        <strain evidence="2 3">CBS 433.97</strain>
    </source>
</reference>
<organism evidence="2 3">
    <name type="scientific">Trichoderma asperellum (strain ATCC 204424 / CBS 433.97 / NBRC 101777)</name>
    <dbReference type="NCBI Taxonomy" id="1042311"/>
    <lineage>
        <taxon>Eukaryota</taxon>
        <taxon>Fungi</taxon>
        <taxon>Dikarya</taxon>
        <taxon>Ascomycota</taxon>
        <taxon>Pezizomycotina</taxon>
        <taxon>Sordariomycetes</taxon>
        <taxon>Hypocreomycetidae</taxon>
        <taxon>Hypocreales</taxon>
        <taxon>Hypocreaceae</taxon>
        <taxon>Trichoderma</taxon>
    </lineage>
</organism>
<accession>A0A2T3Z401</accession>
<proteinExistence type="predicted"/>
<dbReference type="Proteomes" id="UP000240493">
    <property type="component" value="Unassembled WGS sequence"/>
</dbReference>
<dbReference type="EMBL" id="KZ679264">
    <property type="protein sequence ID" value="PTB39525.1"/>
    <property type="molecule type" value="Genomic_DNA"/>
</dbReference>
<name>A0A2T3Z401_TRIA4</name>
<gene>
    <name evidence="2" type="ORF">M441DRAFT_439620</name>
</gene>
<protein>
    <submittedName>
        <fullName evidence="2">Uncharacterized protein</fullName>
    </submittedName>
</protein>
<dbReference type="AlphaFoldDB" id="A0A2T3Z401"/>
<evidence type="ECO:0000313" key="3">
    <source>
        <dbReference type="Proteomes" id="UP000240493"/>
    </source>
</evidence>
<evidence type="ECO:0000313" key="2">
    <source>
        <dbReference type="EMBL" id="PTB39525.1"/>
    </source>
</evidence>
<evidence type="ECO:0000256" key="1">
    <source>
        <dbReference type="SAM" id="MobiDB-lite"/>
    </source>
</evidence>